<proteinExistence type="predicted"/>
<protein>
    <recommendedName>
        <fullName evidence="3">SpoIIAA-like protein</fullName>
    </recommendedName>
</protein>
<evidence type="ECO:0000313" key="1">
    <source>
        <dbReference type="EMBL" id="MEN3069707.1"/>
    </source>
</evidence>
<organism evidence="1 2">
    <name type="scientific">Uliginosibacterium sediminicola</name>
    <dbReference type="NCBI Taxonomy" id="2024550"/>
    <lineage>
        <taxon>Bacteria</taxon>
        <taxon>Pseudomonadati</taxon>
        <taxon>Pseudomonadota</taxon>
        <taxon>Betaproteobacteria</taxon>
        <taxon>Rhodocyclales</taxon>
        <taxon>Zoogloeaceae</taxon>
        <taxon>Uliginosibacterium</taxon>
    </lineage>
</organism>
<sequence>MNKIHGHCRMQQEGRILHAWVQGPWNLDLVLLFREQAQALLPSLAAQGAWGMLIEFDGDAVCPLDATLAIHEMAEDHSRNWQRAATAYVVGPQVGGYQFMNRVWHGIYQQVGSWASFDALDPALDWLNDQLDELEAPQSQRLSGG</sequence>
<dbReference type="EMBL" id="JBDIVE010000008">
    <property type="protein sequence ID" value="MEN3069707.1"/>
    <property type="molecule type" value="Genomic_DNA"/>
</dbReference>
<dbReference type="Proteomes" id="UP001410394">
    <property type="component" value="Unassembled WGS sequence"/>
</dbReference>
<reference evidence="1 2" key="1">
    <citation type="journal article" date="2018" name="Int. J. Syst. Evol. Microbiol.">
        <title>Uliginosibacterium sediminicola sp. nov., isolated from freshwater sediment.</title>
        <authorList>
            <person name="Hwang W.M."/>
            <person name="Kim S.M."/>
            <person name="Kang K."/>
            <person name="Ahn T.Y."/>
        </authorList>
    </citation>
    <scope>NUCLEOTIDE SEQUENCE [LARGE SCALE GENOMIC DNA]</scope>
    <source>
        <strain evidence="1 2">M1-21</strain>
    </source>
</reference>
<accession>A0ABU9Z165</accession>
<dbReference type="RefSeq" id="WP_345920477.1">
    <property type="nucleotide sequence ID" value="NZ_JBDIVE010000008.1"/>
</dbReference>
<name>A0ABU9Z165_9RHOO</name>
<comment type="caution">
    <text evidence="1">The sequence shown here is derived from an EMBL/GenBank/DDBJ whole genome shotgun (WGS) entry which is preliminary data.</text>
</comment>
<keyword evidence="2" id="KW-1185">Reference proteome</keyword>
<evidence type="ECO:0008006" key="3">
    <source>
        <dbReference type="Google" id="ProtNLM"/>
    </source>
</evidence>
<gene>
    <name evidence="1" type="ORF">ABDB84_14565</name>
</gene>
<evidence type="ECO:0000313" key="2">
    <source>
        <dbReference type="Proteomes" id="UP001410394"/>
    </source>
</evidence>